<dbReference type="EMBL" id="GEDG01024211">
    <property type="protein sequence ID" value="JAP16149.1"/>
    <property type="molecule type" value="Transcribed_RNA"/>
</dbReference>
<organism evidence="2">
    <name type="scientific">Solanum chacoense</name>
    <name type="common">Chaco potato</name>
    <dbReference type="NCBI Taxonomy" id="4108"/>
    <lineage>
        <taxon>Eukaryota</taxon>
        <taxon>Viridiplantae</taxon>
        <taxon>Streptophyta</taxon>
        <taxon>Embryophyta</taxon>
        <taxon>Tracheophyta</taxon>
        <taxon>Spermatophyta</taxon>
        <taxon>Magnoliopsida</taxon>
        <taxon>eudicotyledons</taxon>
        <taxon>Gunneridae</taxon>
        <taxon>Pentapetalae</taxon>
        <taxon>asterids</taxon>
        <taxon>lamiids</taxon>
        <taxon>Solanales</taxon>
        <taxon>Solanaceae</taxon>
        <taxon>Solanoideae</taxon>
        <taxon>Solaneae</taxon>
        <taxon>Solanum</taxon>
    </lineage>
</organism>
<evidence type="ECO:0000256" key="1">
    <source>
        <dbReference type="SAM" id="Phobius"/>
    </source>
</evidence>
<reference evidence="2" key="1">
    <citation type="submission" date="2015-12" db="EMBL/GenBank/DDBJ databases">
        <title>Gene expression during late stages of embryo sac development: a critical building block for successful pollen-pistil interactions.</title>
        <authorList>
            <person name="Liu Y."/>
            <person name="Joly V."/>
            <person name="Sabar M."/>
            <person name="Matton D.P."/>
        </authorList>
    </citation>
    <scope>NUCLEOTIDE SEQUENCE</scope>
</reference>
<feature type="non-terminal residue" evidence="2">
    <location>
        <position position="1"/>
    </location>
</feature>
<protein>
    <submittedName>
        <fullName evidence="2">Putative ovule protein</fullName>
    </submittedName>
</protein>
<dbReference type="AlphaFoldDB" id="A0A0V0H701"/>
<keyword evidence="1" id="KW-0812">Transmembrane</keyword>
<name>A0A0V0H701_SOLCH</name>
<keyword evidence="1" id="KW-0472">Membrane</keyword>
<feature type="transmembrane region" description="Helical" evidence="1">
    <location>
        <begin position="6"/>
        <end position="24"/>
    </location>
</feature>
<sequence length="63" mass="7122">APPEFASVYVFFPTFSMCLNKFLYWPHFSRPRLSPLDTSHLPPASWTRTGGKKSSSVFVSAEI</sequence>
<evidence type="ECO:0000313" key="2">
    <source>
        <dbReference type="EMBL" id="JAP16149.1"/>
    </source>
</evidence>
<proteinExistence type="predicted"/>
<accession>A0A0V0H701</accession>
<keyword evidence="1" id="KW-1133">Transmembrane helix</keyword>